<feature type="domain" description="Type II/III secretion system secretin-like" evidence="7">
    <location>
        <begin position="426"/>
        <end position="612"/>
    </location>
</feature>
<proteinExistence type="inferred from homology"/>
<comment type="similarity">
    <text evidence="5">Belongs to the bacterial secretin family.</text>
</comment>
<dbReference type="PANTHER" id="PTHR30332">
    <property type="entry name" value="PROBABLE GENERAL SECRETION PATHWAY PROTEIN D"/>
    <property type="match status" value="1"/>
</dbReference>
<reference evidence="8 9" key="1">
    <citation type="journal article" date="2016" name="Int. J. Syst. Evol. Microbiol.">
        <title>Acidipila dinghuensis sp. nov., an acidobacterium isolated from forest soil.</title>
        <authorList>
            <person name="Jiang Y.W."/>
            <person name="Wang J."/>
            <person name="Chen M.H."/>
            <person name="Lv Y.Y."/>
            <person name="Qiu L.H."/>
        </authorList>
    </citation>
    <scope>NUCLEOTIDE SEQUENCE [LARGE SCALE GENOMIC DNA]</scope>
    <source>
        <strain evidence="8 9">DHOF10</strain>
    </source>
</reference>
<accession>A0A4V1NV99</accession>
<dbReference type="GO" id="GO:0016020">
    <property type="term" value="C:membrane"/>
    <property type="evidence" value="ECO:0007669"/>
    <property type="project" value="UniProtKB-SubCell"/>
</dbReference>
<keyword evidence="3" id="KW-0472">Membrane</keyword>
<dbReference type="InterPro" id="IPR050810">
    <property type="entry name" value="Bact_Secretion_Sys_Channel"/>
</dbReference>
<dbReference type="PANTHER" id="PTHR30332:SF24">
    <property type="entry name" value="SECRETIN GSPD-RELATED"/>
    <property type="match status" value="1"/>
</dbReference>
<keyword evidence="2 6" id="KW-0732">Signal</keyword>
<dbReference type="Pfam" id="PF00263">
    <property type="entry name" value="Secretin"/>
    <property type="match status" value="1"/>
</dbReference>
<organism evidence="8 9">
    <name type="scientific">Silvibacterium dinghuense</name>
    <dbReference type="NCBI Taxonomy" id="1560006"/>
    <lineage>
        <taxon>Bacteria</taxon>
        <taxon>Pseudomonadati</taxon>
        <taxon>Acidobacteriota</taxon>
        <taxon>Terriglobia</taxon>
        <taxon>Terriglobales</taxon>
        <taxon>Acidobacteriaceae</taxon>
        <taxon>Silvibacterium</taxon>
    </lineage>
</organism>
<evidence type="ECO:0000256" key="6">
    <source>
        <dbReference type="SAM" id="SignalP"/>
    </source>
</evidence>
<dbReference type="InterPro" id="IPR019734">
    <property type="entry name" value="TPR_rpt"/>
</dbReference>
<protein>
    <recommendedName>
        <fullName evidence="7">Type II/III secretion system secretin-like domain-containing protein</fullName>
    </recommendedName>
</protein>
<evidence type="ECO:0000313" key="9">
    <source>
        <dbReference type="Proteomes" id="UP000290253"/>
    </source>
</evidence>
<dbReference type="EMBL" id="SDMK01000002">
    <property type="protein sequence ID" value="RXS95030.1"/>
    <property type="molecule type" value="Genomic_DNA"/>
</dbReference>
<dbReference type="InterPro" id="IPR011990">
    <property type="entry name" value="TPR-like_helical_dom_sf"/>
</dbReference>
<evidence type="ECO:0000313" key="8">
    <source>
        <dbReference type="EMBL" id="RXS95030.1"/>
    </source>
</evidence>
<gene>
    <name evidence="8" type="ORF">ESZ00_10400</name>
</gene>
<keyword evidence="4" id="KW-0802">TPR repeat</keyword>
<dbReference type="Gene3D" id="1.25.40.10">
    <property type="entry name" value="Tetratricopeptide repeat domain"/>
    <property type="match status" value="1"/>
</dbReference>
<dbReference type="SUPFAM" id="SSF48452">
    <property type="entry name" value="TPR-like"/>
    <property type="match status" value="1"/>
</dbReference>
<evidence type="ECO:0000256" key="5">
    <source>
        <dbReference type="RuleBase" id="RU004003"/>
    </source>
</evidence>
<keyword evidence="9" id="KW-1185">Reference proteome</keyword>
<dbReference type="AlphaFoldDB" id="A0A4V1NV99"/>
<evidence type="ECO:0000256" key="3">
    <source>
        <dbReference type="ARBA" id="ARBA00023136"/>
    </source>
</evidence>
<dbReference type="RefSeq" id="WP_129208199.1">
    <property type="nucleotide sequence ID" value="NZ_BMGU01000003.1"/>
</dbReference>
<feature type="signal peptide" evidence="6">
    <location>
        <begin position="1"/>
        <end position="22"/>
    </location>
</feature>
<dbReference type="InterPro" id="IPR004846">
    <property type="entry name" value="T2SS/T3SS_dom"/>
</dbReference>
<feature type="repeat" description="TPR" evidence="4">
    <location>
        <begin position="47"/>
        <end position="80"/>
    </location>
</feature>
<evidence type="ECO:0000256" key="1">
    <source>
        <dbReference type="ARBA" id="ARBA00004370"/>
    </source>
</evidence>
<sequence>MSFHRQSALVLALLSSSLLCSAQDTAPAAQKPAASQHRPSAHDRAEAEKHYLAGAKAVEQENLHKAEDEFSRALKLDPANQRYQTAHEITIQNEVTELIQAAEKAKILDHLDEANADLRQAFRLDPRNPMLVQHLDDITRAAAPDPVALYPEDTTLAPPVVFAPADKKQSFHLRTTGQELLRQVLTAYGITPTFDSSVKNLPVRFDADDINFEQARQMVNLVTNTFLVPLDPHRALVAADTKDNRAQFERLALENIYFPGFDEKETNEVVSMVKAIFDPNQVHVQLVPGSSAINVRAPATQMKALNQTISGLLDGKSEVVLDVRLYQIAKTRTQNIGLQLPTQTTVFNIPTQLNSVLQNNSSLVQEIISSGLASAGDYAAIAAILIASGEVTGSVLNQPFAYFGGGDTLTGIAPGSITANLALNSSDTRILDHVQIRAGDLEDATLKSGTRYPIITSSYSSLSGSTTSIAGLSTAGVSSTLASLGLSASSLTSTSETIPQVQYEDIGLTLKIKPHIQKDSDVTLDIDFTISSLAGQTLNDIPVLDNQEYKAITTLKPGATAMVVSSLSKQQSKAVSGLPGLSELPGMGNTTNQDVQLDITNLLIVMTPHVVRIAHREEAGKMLFLPVHE</sequence>
<dbReference type="PROSITE" id="PS50005">
    <property type="entry name" value="TPR"/>
    <property type="match status" value="1"/>
</dbReference>
<dbReference type="Proteomes" id="UP000290253">
    <property type="component" value="Unassembled WGS sequence"/>
</dbReference>
<dbReference type="OrthoDB" id="110635at2"/>
<evidence type="ECO:0000256" key="4">
    <source>
        <dbReference type="PROSITE-ProRule" id="PRU00339"/>
    </source>
</evidence>
<feature type="chain" id="PRO_5020720683" description="Type II/III secretion system secretin-like domain-containing protein" evidence="6">
    <location>
        <begin position="23"/>
        <end position="629"/>
    </location>
</feature>
<evidence type="ECO:0000256" key="2">
    <source>
        <dbReference type="ARBA" id="ARBA00022729"/>
    </source>
</evidence>
<dbReference type="GO" id="GO:0015627">
    <property type="term" value="C:type II protein secretion system complex"/>
    <property type="evidence" value="ECO:0007669"/>
    <property type="project" value="TreeGrafter"/>
</dbReference>
<evidence type="ECO:0000259" key="7">
    <source>
        <dbReference type="Pfam" id="PF00263"/>
    </source>
</evidence>
<dbReference type="GO" id="GO:0009306">
    <property type="term" value="P:protein secretion"/>
    <property type="evidence" value="ECO:0007669"/>
    <property type="project" value="InterPro"/>
</dbReference>
<name>A0A4V1NV99_9BACT</name>
<comment type="caution">
    <text evidence="8">The sequence shown here is derived from an EMBL/GenBank/DDBJ whole genome shotgun (WGS) entry which is preliminary data.</text>
</comment>
<comment type="subcellular location">
    <subcellularLocation>
        <location evidence="1">Membrane</location>
    </subcellularLocation>
</comment>